<sequence length="84" mass="9410">MRTPHQLLEFAVTNVAYREARGNLQYRAIDALAYIRDRGSSADMEQYTCAHQWAYTGTAYGGDDTSYFGEGRCYCLHCGIDGDA</sequence>
<dbReference type="AlphaFoldDB" id="A0AAP5QD22"/>
<protein>
    <submittedName>
        <fullName evidence="1">Uncharacterized protein</fullName>
    </submittedName>
</protein>
<evidence type="ECO:0000313" key="2">
    <source>
        <dbReference type="Proteomes" id="UP001246473"/>
    </source>
</evidence>
<reference evidence="1" key="1">
    <citation type="submission" date="2022-08" db="EMBL/GenBank/DDBJ databases">
        <authorList>
            <person name="Kim S.-J."/>
        </authorList>
    </citation>
    <scope>NUCLEOTIDE SEQUENCE</scope>
    <source>
        <strain evidence="1">KJ</strain>
    </source>
</reference>
<organism evidence="1 2">
    <name type="scientific">Paraburkholderia fungorum</name>
    <dbReference type="NCBI Taxonomy" id="134537"/>
    <lineage>
        <taxon>Bacteria</taxon>
        <taxon>Pseudomonadati</taxon>
        <taxon>Pseudomonadota</taxon>
        <taxon>Betaproteobacteria</taxon>
        <taxon>Burkholderiales</taxon>
        <taxon>Burkholderiaceae</taxon>
        <taxon>Paraburkholderia</taxon>
    </lineage>
</organism>
<evidence type="ECO:0000313" key="1">
    <source>
        <dbReference type="EMBL" id="MDT8840245.1"/>
    </source>
</evidence>
<dbReference type="Proteomes" id="UP001246473">
    <property type="component" value="Unassembled WGS sequence"/>
</dbReference>
<name>A0AAP5QD22_9BURK</name>
<dbReference type="RefSeq" id="WP_315697116.1">
    <property type="nucleotide sequence ID" value="NZ_JANSLM010000008.1"/>
</dbReference>
<accession>A0AAP5QD22</accession>
<dbReference type="EMBL" id="JANSLM010000008">
    <property type="protein sequence ID" value="MDT8840245.1"/>
    <property type="molecule type" value="Genomic_DNA"/>
</dbReference>
<gene>
    <name evidence="1" type="ORF">ParKJ_22740</name>
</gene>
<proteinExistence type="predicted"/>
<comment type="caution">
    <text evidence="1">The sequence shown here is derived from an EMBL/GenBank/DDBJ whole genome shotgun (WGS) entry which is preliminary data.</text>
</comment>